<feature type="transmembrane region" description="Helical" evidence="1">
    <location>
        <begin position="34"/>
        <end position="52"/>
    </location>
</feature>
<keyword evidence="1" id="KW-1133">Transmembrane helix</keyword>
<organism evidence="2 3">
    <name type="scientific">Prevotella intermedia</name>
    <dbReference type="NCBI Taxonomy" id="28131"/>
    <lineage>
        <taxon>Bacteria</taxon>
        <taxon>Pseudomonadati</taxon>
        <taxon>Bacteroidota</taxon>
        <taxon>Bacteroidia</taxon>
        <taxon>Bacteroidales</taxon>
        <taxon>Prevotellaceae</taxon>
        <taxon>Prevotella</taxon>
    </lineage>
</organism>
<name>A0A0S3UIN1_PREIN</name>
<keyword evidence="1" id="KW-0472">Membrane</keyword>
<sequence length="69" mass="7897">MYSNAKQPSLITFSFTLLYNHIAILEEKYCNNVLLTWLYYVLFTVVVAVLFGKSGKNSGLLYFSCVSFL</sequence>
<evidence type="ECO:0000313" key="3">
    <source>
        <dbReference type="Proteomes" id="UP000217431"/>
    </source>
</evidence>
<dbReference type="AlphaFoldDB" id="A0A0S3UIN1"/>
<gene>
    <name evidence="2" type="ORF">PIOMA14_I_0851</name>
</gene>
<evidence type="ECO:0000256" key="1">
    <source>
        <dbReference type="SAM" id="Phobius"/>
    </source>
</evidence>
<dbReference type="EMBL" id="AP014597">
    <property type="protein sequence ID" value="BAU17359.1"/>
    <property type="molecule type" value="Genomic_DNA"/>
</dbReference>
<evidence type="ECO:0000313" key="2">
    <source>
        <dbReference type="EMBL" id="BAU17359.1"/>
    </source>
</evidence>
<keyword evidence="1" id="KW-0812">Transmembrane</keyword>
<dbReference type="Proteomes" id="UP000217431">
    <property type="component" value="Chromosome I"/>
</dbReference>
<protein>
    <submittedName>
        <fullName evidence="2">Uncharacterized protein</fullName>
    </submittedName>
</protein>
<proteinExistence type="predicted"/>
<accession>A0A0S3UIN1</accession>
<reference evidence="2 3" key="1">
    <citation type="journal article" date="2016" name="DNA Res.">
        <title>The complete genome sequencing of Prevotella intermedia strain OMA14 and a subsequent fine-scale, intra-species genomic comparison reveal an unusual amplification of conjugative and mobile transposons and identify a novel Prevotella-lineage-specific repeat.</title>
        <authorList>
            <person name="Naito M."/>
            <person name="Ogura Y."/>
            <person name="Itoh T."/>
            <person name="Shoji M."/>
            <person name="Okamoto M."/>
            <person name="Hayashi T."/>
            <person name="Nakayama K."/>
        </authorList>
    </citation>
    <scope>NUCLEOTIDE SEQUENCE [LARGE SCALE GENOMIC DNA]</scope>
    <source>
        <strain evidence="2 3">OMA14</strain>
    </source>
</reference>